<dbReference type="Pfam" id="PF19112">
    <property type="entry name" value="VanA_C"/>
    <property type="match status" value="1"/>
</dbReference>
<evidence type="ECO:0000256" key="2">
    <source>
        <dbReference type="ARBA" id="ARBA00022723"/>
    </source>
</evidence>
<dbReference type="EMBL" id="FOSW01000018">
    <property type="protein sequence ID" value="SFL79492.1"/>
    <property type="molecule type" value="Genomic_DNA"/>
</dbReference>
<keyword evidence="4" id="KW-0408">Iron</keyword>
<dbReference type="Pfam" id="PF00355">
    <property type="entry name" value="Rieske"/>
    <property type="match status" value="1"/>
</dbReference>
<keyword evidence="1" id="KW-0001">2Fe-2S</keyword>
<evidence type="ECO:0000256" key="4">
    <source>
        <dbReference type="ARBA" id="ARBA00023004"/>
    </source>
</evidence>
<dbReference type="AlphaFoldDB" id="A0A1I4KL41"/>
<dbReference type="InterPro" id="IPR036922">
    <property type="entry name" value="Rieske_2Fe-2S_sf"/>
</dbReference>
<proteinExistence type="predicted"/>
<dbReference type="GO" id="GO:0016705">
    <property type="term" value="F:oxidoreductase activity, acting on paired donors, with incorporation or reduction of molecular oxygen"/>
    <property type="evidence" value="ECO:0007669"/>
    <property type="project" value="UniProtKB-ARBA"/>
</dbReference>
<protein>
    <submittedName>
        <fullName evidence="7">Vanillate O-demethylase monooxygenase subunit</fullName>
    </submittedName>
</protein>
<organism evidence="7 8">
    <name type="scientific">Geodermatophilus ruber</name>
    <dbReference type="NCBI Taxonomy" id="504800"/>
    <lineage>
        <taxon>Bacteria</taxon>
        <taxon>Bacillati</taxon>
        <taxon>Actinomycetota</taxon>
        <taxon>Actinomycetes</taxon>
        <taxon>Geodermatophilales</taxon>
        <taxon>Geodermatophilaceae</taxon>
        <taxon>Geodermatophilus</taxon>
    </lineage>
</organism>
<dbReference type="CDD" id="cd03469">
    <property type="entry name" value="Rieske_RO_Alpha_N"/>
    <property type="match status" value="1"/>
</dbReference>
<dbReference type="PROSITE" id="PS51296">
    <property type="entry name" value="RIESKE"/>
    <property type="match status" value="1"/>
</dbReference>
<name>A0A1I4KL41_9ACTN</name>
<evidence type="ECO:0000313" key="8">
    <source>
        <dbReference type="Proteomes" id="UP000199152"/>
    </source>
</evidence>
<accession>A0A1I4KL41</accession>
<dbReference type="OrthoDB" id="5243643at2"/>
<keyword evidence="5" id="KW-0411">Iron-sulfur</keyword>
<sequence>MSSINQDLSHDTRARDGIYDLGSRAETWRHFWHPVATLDELREAKPGGRGPLQSTLLGEKVGIAEIDGKIVAFEDRCPHRGVALTLGWAEDEGLRCRYHGWCFDNTGKATEIPSLPPGATLPARARLKQYDCEVRYDLIWVRLDSSLDTQIPDFPGWDDESMHCIMGEPYLWACSSGRRMENFMDVTHFPFAHQGTLGAPPNTVFPVYPVDQADRRLTWKTETFLAANPGSDTYGPPTHPDSVMIPPARYVIEMPFSITLMFTWTETFATQIFMHATPIDGITCRSYWFTCHTVDDSADEVHLQLQDMVLGEDLPVVVTHEPARIGEPNEEISVLPDKPMILWRRWIRELDIAARRGPEELQAALDQVAIESEEAGVGLTVAAGRPVG</sequence>
<evidence type="ECO:0000313" key="7">
    <source>
        <dbReference type="EMBL" id="SFL79492.1"/>
    </source>
</evidence>
<dbReference type="InParanoid" id="A0A1I4KL41"/>
<keyword evidence="8" id="KW-1185">Reference proteome</keyword>
<dbReference type="Proteomes" id="UP000199152">
    <property type="component" value="Unassembled WGS sequence"/>
</dbReference>
<keyword evidence="7" id="KW-0489">Methyltransferase</keyword>
<keyword evidence="7" id="KW-0808">Transferase</keyword>
<dbReference type="GO" id="GO:0032259">
    <property type="term" value="P:methylation"/>
    <property type="evidence" value="ECO:0007669"/>
    <property type="project" value="UniProtKB-KW"/>
</dbReference>
<dbReference type="STRING" id="504800.SAMN04488085_11827"/>
<evidence type="ECO:0000259" key="6">
    <source>
        <dbReference type="PROSITE" id="PS51296"/>
    </source>
</evidence>
<dbReference type="SUPFAM" id="SSF55961">
    <property type="entry name" value="Bet v1-like"/>
    <property type="match status" value="1"/>
</dbReference>
<evidence type="ECO:0000256" key="1">
    <source>
        <dbReference type="ARBA" id="ARBA00022714"/>
    </source>
</evidence>
<keyword evidence="7" id="KW-0503">Monooxygenase</keyword>
<dbReference type="PANTHER" id="PTHR21266">
    <property type="entry name" value="IRON-SULFUR DOMAIN CONTAINING PROTEIN"/>
    <property type="match status" value="1"/>
</dbReference>
<dbReference type="GO" id="GO:0004497">
    <property type="term" value="F:monooxygenase activity"/>
    <property type="evidence" value="ECO:0007669"/>
    <property type="project" value="UniProtKB-KW"/>
</dbReference>
<dbReference type="Gene3D" id="2.102.10.10">
    <property type="entry name" value="Rieske [2Fe-2S] iron-sulphur domain"/>
    <property type="match status" value="1"/>
</dbReference>
<feature type="domain" description="Rieske" evidence="6">
    <location>
        <begin position="32"/>
        <end position="141"/>
    </location>
</feature>
<dbReference type="GO" id="GO:0051537">
    <property type="term" value="F:2 iron, 2 sulfur cluster binding"/>
    <property type="evidence" value="ECO:0007669"/>
    <property type="project" value="UniProtKB-KW"/>
</dbReference>
<reference evidence="8" key="1">
    <citation type="submission" date="2016-10" db="EMBL/GenBank/DDBJ databases">
        <authorList>
            <person name="Varghese N."/>
            <person name="Submissions S."/>
        </authorList>
    </citation>
    <scope>NUCLEOTIDE SEQUENCE [LARGE SCALE GENOMIC DNA]</scope>
    <source>
        <strain evidence="8">DSM 45317</strain>
    </source>
</reference>
<evidence type="ECO:0000256" key="3">
    <source>
        <dbReference type="ARBA" id="ARBA00023002"/>
    </source>
</evidence>
<dbReference type="InterPro" id="IPR044043">
    <property type="entry name" value="VanA_C_cat"/>
</dbReference>
<keyword evidence="2" id="KW-0479">Metal-binding</keyword>
<dbReference type="GO" id="GO:0008168">
    <property type="term" value="F:methyltransferase activity"/>
    <property type="evidence" value="ECO:0007669"/>
    <property type="project" value="UniProtKB-KW"/>
</dbReference>
<evidence type="ECO:0000256" key="5">
    <source>
        <dbReference type="ARBA" id="ARBA00023014"/>
    </source>
</evidence>
<dbReference type="RefSeq" id="WP_091329330.1">
    <property type="nucleotide sequence ID" value="NZ_FOSW01000018.1"/>
</dbReference>
<dbReference type="InterPro" id="IPR017941">
    <property type="entry name" value="Rieske_2Fe-2S"/>
</dbReference>
<dbReference type="InterPro" id="IPR050584">
    <property type="entry name" value="Cholesterol_7-desaturase"/>
</dbReference>
<dbReference type="GO" id="GO:0046872">
    <property type="term" value="F:metal ion binding"/>
    <property type="evidence" value="ECO:0007669"/>
    <property type="project" value="UniProtKB-KW"/>
</dbReference>
<dbReference type="Gene3D" id="3.90.380.10">
    <property type="entry name" value="Naphthalene 1,2-dioxygenase Alpha Subunit, Chain A, domain 1"/>
    <property type="match status" value="1"/>
</dbReference>
<dbReference type="SUPFAM" id="SSF50022">
    <property type="entry name" value="ISP domain"/>
    <property type="match status" value="1"/>
</dbReference>
<gene>
    <name evidence="7" type="ORF">SAMN04488085_11827</name>
</gene>
<keyword evidence="3" id="KW-0560">Oxidoreductase</keyword>
<dbReference type="PANTHER" id="PTHR21266:SF60">
    <property type="entry name" value="3-KETOSTEROID-9-ALPHA-MONOOXYGENASE, OXYGENASE COMPONENT"/>
    <property type="match status" value="1"/>
</dbReference>